<gene>
    <name evidence="2" type="ORF">DY000_02051304</name>
</gene>
<protein>
    <recommendedName>
        <fullName evidence="1">RNase H type-1 domain-containing protein</fullName>
    </recommendedName>
</protein>
<dbReference type="PANTHER" id="PTHR47074">
    <property type="entry name" value="BNAC02G40300D PROTEIN"/>
    <property type="match status" value="1"/>
</dbReference>
<sequence length="420" mass="47660">MDILSRDQRNLPTTLGKAIRNRNSTKVWNDSWISTTSHIVVYGSPTEATRDLYVSDLLLRGTGEWNRHMVEAVLPELAEDIYQIKPSIFQVEDTFCWQKTKSVFENRQIPATTVVFKACSSGREWLQAQVPTSTQLRPALLEFEIPPTRMNVTLCNSDAAWSSASHRAAEAVAMRETMLEAKRLSLTKVWFRTDSRELARAIFSKSYPVELFGVLMDIEILSSSFIFYFISFVGREYNVAADFLAKAALSCEWNRHMVEAVLPELAEDIYQIKPSIFQVEDTFCWQKTKSGTGADIHTIATRSLRVQNPPTRMDVTLCNSDAAWSSTNHRAAEAVAMRKTMMEAKRLSLTKVWFRTNSRELARAIFSKSYPVELFGVLMDIEILSSSFIFYFISFVGREYNVAADFLAKAALSCSSPALY</sequence>
<feature type="domain" description="RNase H type-1" evidence="1">
    <location>
        <begin position="322"/>
        <end position="411"/>
    </location>
</feature>
<comment type="caution">
    <text evidence="2">The sequence shown here is derived from an EMBL/GenBank/DDBJ whole genome shotgun (WGS) entry which is preliminary data.</text>
</comment>
<evidence type="ECO:0000313" key="3">
    <source>
        <dbReference type="Proteomes" id="UP000266723"/>
    </source>
</evidence>
<dbReference type="Proteomes" id="UP000266723">
    <property type="component" value="Unassembled WGS sequence"/>
</dbReference>
<reference evidence="2 3" key="1">
    <citation type="journal article" date="2020" name="BMC Genomics">
        <title>Intraspecific diversification of the crop wild relative Brassica cretica Lam. using demographic model selection.</title>
        <authorList>
            <person name="Kioukis A."/>
            <person name="Michalopoulou V.A."/>
            <person name="Briers L."/>
            <person name="Pirintsos S."/>
            <person name="Studholme D.J."/>
            <person name="Pavlidis P."/>
            <person name="Sarris P.F."/>
        </authorList>
    </citation>
    <scope>NUCLEOTIDE SEQUENCE [LARGE SCALE GENOMIC DNA]</scope>
    <source>
        <strain evidence="3">cv. PFS-1207/04</strain>
    </source>
</reference>
<dbReference type="Pfam" id="PF13456">
    <property type="entry name" value="RVT_3"/>
    <property type="match status" value="2"/>
</dbReference>
<dbReference type="InterPro" id="IPR036397">
    <property type="entry name" value="RNaseH_sf"/>
</dbReference>
<dbReference type="InterPro" id="IPR044730">
    <property type="entry name" value="RNase_H-like_dom_plant"/>
</dbReference>
<organism evidence="2 3">
    <name type="scientific">Brassica cretica</name>
    <name type="common">Mustard</name>
    <dbReference type="NCBI Taxonomy" id="69181"/>
    <lineage>
        <taxon>Eukaryota</taxon>
        <taxon>Viridiplantae</taxon>
        <taxon>Streptophyta</taxon>
        <taxon>Embryophyta</taxon>
        <taxon>Tracheophyta</taxon>
        <taxon>Spermatophyta</taxon>
        <taxon>Magnoliopsida</taxon>
        <taxon>eudicotyledons</taxon>
        <taxon>Gunneridae</taxon>
        <taxon>Pentapetalae</taxon>
        <taxon>rosids</taxon>
        <taxon>malvids</taxon>
        <taxon>Brassicales</taxon>
        <taxon>Brassicaceae</taxon>
        <taxon>Brassiceae</taxon>
        <taxon>Brassica</taxon>
    </lineage>
</organism>
<dbReference type="CDD" id="cd06222">
    <property type="entry name" value="RNase_H_like"/>
    <property type="match status" value="2"/>
</dbReference>
<dbReference type="InterPro" id="IPR052929">
    <property type="entry name" value="RNase_H-like_EbsB-rel"/>
</dbReference>
<dbReference type="Gene3D" id="3.30.420.10">
    <property type="entry name" value="Ribonuclease H-like superfamily/Ribonuclease H"/>
    <property type="match status" value="2"/>
</dbReference>
<proteinExistence type="predicted"/>
<dbReference type="PANTHER" id="PTHR47074:SF49">
    <property type="entry name" value="POLYNUCLEOTIDYL TRANSFERASE, RIBONUCLEASE H-LIKE SUPERFAMILY PROTEIN"/>
    <property type="match status" value="1"/>
</dbReference>
<dbReference type="EMBL" id="QGKV02000297">
    <property type="protein sequence ID" value="KAF3607371.1"/>
    <property type="molecule type" value="Genomic_DNA"/>
</dbReference>
<accession>A0ABQ7EUJ1</accession>
<keyword evidence="3" id="KW-1185">Reference proteome</keyword>
<evidence type="ECO:0000313" key="2">
    <source>
        <dbReference type="EMBL" id="KAF3607371.1"/>
    </source>
</evidence>
<feature type="domain" description="RNase H type-1" evidence="1">
    <location>
        <begin position="152"/>
        <end position="248"/>
    </location>
</feature>
<dbReference type="SUPFAM" id="SSF53098">
    <property type="entry name" value="Ribonuclease H-like"/>
    <property type="match status" value="1"/>
</dbReference>
<name>A0ABQ7EUJ1_BRACR</name>
<evidence type="ECO:0000259" key="1">
    <source>
        <dbReference type="Pfam" id="PF13456"/>
    </source>
</evidence>
<dbReference type="InterPro" id="IPR002156">
    <property type="entry name" value="RNaseH_domain"/>
</dbReference>
<dbReference type="InterPro" id="IPR012337">
    <property type="entry name" value="RNaseH-like_sf"/>
</dbReference>